<evidence type="ECO:0000256" key="2">
    <source>
        <dbReference type="SAM" id="Phobius"/>
    </source>
</evidence>
<feature type="domain" description="EamA" evidence="3">
    <location>
        <begin position="23"/>
        <end position="162"/>
    </location>
</feature>
<dbReference type="SUPFAM" id="SSF103481">
    <property type="entry name" value="Multidrug resistance efflux transporter EmrE"/>
    <property type="match status" value="2"/>
</dbReference>
<dbReference type="PANTHER" id="PTHR22911">
    <property type="entry name" value="ACYL-MALONYL CONDENSING ENZYME-RELATED"/>
    <property type="match status" value="1"/>
</dbReference>
<feature type="transmembrane region" description="Helical" evidence="2">
    <location>
        <begin position="93"/>
        <end position="111"/>
    </location>
</feature>
<accession>A0A2T2XA69</accession>
<keyword evidence="2" id="KW-1133">Transmembrane helix</keyword>
<feature type="transmembrane region" description="Helical" evidence="2">
    <location>
        <begin position="173"/>
        <end position="193"/>
    </location>
</feature>
<gene>
    <name evidence="4" type="ORF">C7B43_01570</name>
</gene>
<dbReference type="InterPro" id="IPR000620">
    <property type="entry name" value="EamA_dom"/>
</dbReference>
<feature type="domain" description="EamA" evidence="3">
    <location>
        <begin position="176"/>
        <end position="309"/>
    </location>
</feature>
<feature type="transmembrane region" description="Helical" evidence="2">
    <location>
        <begin position="117"/>
        <end position="136"/>
    </location>
</feature>
<feature type="transmembrane region" description="Helical" evidence="2">
    <location>
        <begin position="205"/>
        <end position="225"/>
    </location>
</feature>
<feature type="transmembrane region" description="Helical" evidence="2">
    <location>
        <begin position="268"/>
        <end position="286"/>
    </location>
</feature>
<feature type="transmembrane region" description="Helical" evidence="2">
    <location>
        <begin position="237"/>
        <end position="256"/>
    </location>
</feature>
<evidence type="ECO:0000256" key="1">
    <source>
        <dbReference type="ARBA" id="ARBA00007362"/>
    </source>
</evidence>
<dbReference type="Pfam" id="PF00892">
    <property type="entry name" value="EamA"/>
    <property type="match status" value="2"/>
</dbReference>
<sequence>MVDMVTSSTHLVDGVYGRKPWQGFSMALLAAIFWGLSGVSAQWLFTVDHVMAGWLVTTRMGVSGCLILAVAAWKQGIHELWLPWRDAKWRLQLVIFAIVGLFGVQYSYLAAIHDGNAASATLLQYTGPSLITVYIILRRRERPVPRQLVAVGFSLVGTWLLVSGGRLDTLHVAFGGVAWGLLSALALAFYTLYPQDLLQRWGSGIVVGWGMLIGAAGSQLIFPVWPVSAGLGQWPAWIFIGFVVFVGTFLAFWLYLASLNFIEPGPASIITSAEPLVATLASVAWLSVRLNVFQDIGAFSIVAAVVILSMNKKTKNKRTAVVR</sequence>
<organism evidence="4 5">
    <name type="scientific">Sulfobacillus benefaciens</name>
    <dbReference type="NCBI Taxonomy" id="453960"/>
    <lineage>
        <taxon>Bacteria</taxon>
        <taxon>Bacillati</taxon>
        <taxon>Bacillota</taxon>
        <taxon>Clostridia</taxon>
        <taxon>Eubacteriales</taxon>
        <taxon>Clostridiales Family XVII. Incertae Sedis</taxon>
        <taxon>Sulfobacillus</taxon>
    </lineage>
</organism>
<feature type="transmembrane region" description="Helical" evidence="2">
    <location>
        <begin position="26"/>
        <end position="45"/>
    </location>
</feature>
<keyword evidence="2" id="KW-0472">Membrane</keyword>
<evidence type="ECO:0000259" key="3">
    <source>
        <dbReference type="Pfam" id="PF00892"/>
    </source>
</evidence>
<dbReference type="EMBL" id="PXYT01000002">
    <property type="protein sequence ID" value="PSR31413.1"/>
    <property type="molecule type" value="Genomic_DNA"/>
</dbReference>
<dbReference type="GO" id="GO:0016020">
    <property type="term" value="C:membrane"/>
    <property type="evidence" value="ECO:0007669"/>
    <property type="project" value="InterPro"/>
</dbReference>
<feature type="transmembrane region" description="Helical" evidence="2">
    <location>
        <begin position="51"/>
        <end position="73"/>
    </location>
</feature>
<feature type="transmembrane region" description="Helical" evidence="2">
    <location>
        <begin position="292"/>
        <end position="310"/>
    </location>
</feature>
<protein>
    <submittedName>
        <fullName evidence="4">EamA family transporter</fullName>
    </submittedName>
</protein>
<keyword evidence="2" id="KW-0812">Transmembrane</keyword>
<proteinExistence type="inferred from homology"/>
<dbReference type="InterPro" id="IPR037185">
    <property type="entry name" value="EmrE-like"/>
</dbReference>
<evidence type="ECO:0000313" key="5">
    <source>
        <dbReference type="Proteomes" id="UP000242699"/>
    </source>
</evidence>
<dbReference type="AlphaFoldDB" id="A0A2T2XA69"/>
<comment type="caution">
    <text evidence="4">The sequence shown here is derived from an EMBL/GenBank/DDBJ whole genome shotgun (WGS) entry which is preliminary data.</text>
</comment>
<dbReference type="Proteomes" id="UP000242699">
    <property type="component" value="Unassembled WGS sequence"/>
</dbReference>
<feature type="transmembrane region" description="Helical" evidence="2">
    <location>
        <begin position="148"/>
        <end position="167"/>
    </location>
</feature>
<reference evidence="4 5" key="1">
    <citation type="journal article" date="2014" name="BMC Genomics">
        <title>Comparison of environmental and isolate Sulfobacillus genomes reveals diverse carbon, sulfur, nitrogen, and hydrogen metabolisms.</title>
        <authorList>
            <person name="Justice N.B."/>
            <person name="Norman A."/>
            <person name="Brown C.T."/>
            <person name="Singh A."/>
            <person name="Thomas B.C."/>
            <person name="Banfield J.F."/>
        </authorList>
    </citation>
    <scope>NUCLEOTIDE SEQUENCE [LARGE SCALE GENOMIC DNA]</scope>
    <source>
        <strain evidence="4">AMDSBA1</strain>
    </source>
</reference>
<name>A0A2T2XA69_9FIRM</name>
<dbReference type="PANTHER" id="PTHR22911:SF79">
    <property type="entry name" value="MOBA-LIKE NTP TRANSFERASE DOMAIN-CONTAINING PROTEIN"/>
    <property type="match status" value="1"/>
</dbReference>
<evidence type="ECO:0000313" key="4">
    <source>
        <dbReference type="EMBL" id="PSR31413.1"/>
    </source>
</evidence>
<comment type="similarity">
    <text evidence="1">Belongs to the EamA transporter family.</text>
</comment>